<keyword evidence="2" id="KW-0472">Membrane</keyword>
<name>A0AAN8XLT6_POLSC</name>
<feature type="region of interest" description="Disordered" evidence="1">
    <location>
        <begin position="51"/>
        <end position="70"/>
    </location>
</feature>
<organism evidence="3 4">
    <name type="scientific">Polyplax serrata</name>
    <name type="common">Common mouse louse</name>
    <dbReference type="NCBI Taxonomy" id="468196"/>
    <lineage>
        <taxon>Eukaryota</taxon>
        <taxon>Metazoa</taxon>
        <taxon>Ecdysozoa</taxon>
        <taxon>Arthropoda</taxon>
        <taxon>Hexapoda</taxon>
        <taxon>Insecta</taxon>
        <taxon>Pterygota</taxon>
        <taxon>Neoptera</taxon>
        <taxon>Paraneoptera</taxon>
        <taxon>Psocodea</taxon>
        <taxon>Troctomorpha</taxon>
        <taxon>Phthiraptera</taxon>
        <taxon>Anoplura</taxon>
        <taxon>Polyplacidae</taxon>
        <taxon>Polyplax</taxon>
    </lineage>
</organism>
<accession>A0AAN8XLT6</accession>
<comment type="caution">
    <text evidence="3">The sequence shown here is derived from an EMBL/GenBank/DDBJ whole genome shotgun (WGS) entry which is preliminary data.</text>
</comment>
<evidence type="ECO:0000256" key="1">
    <source>
        <dbReference type="SAM" id="MobiDB-lite"/>
    </source>
</evidence>
<evidence type="ECO:0000313" key="3">
    <source>
        <dbReference type="EMBL" id="KAK6642880.1"/>
    </source>
</evidence>
<proteinExistence type="predicted"/>
<feature type="transmembrane region" description="Helical" evidence="2">
    <location>
        <begin position="90"/>
        <end position="108"/>
    </location>
</feature>
<evidence type="ECO:0000256" key="2">
    <source>
        <dbReference type="SAM" id="Phobius"/>
    </source>
</evidence>
<dbReference type="Proteomes" id="UP001372834">
    <property type="component" value="Unassembled WGS sequence"/>
</dbReference>
<gene>
    <name evidence="3" type="ORF">RUM43_004382</name>
</gene>
<evidence type="ECO:0000313" key="4">
    <source>
        <dbReference type="Proteomes" id="UP001372834"/>
    </source>
</evidence>
<dbReference type="AlphaFoldDB" id="A0AAN8XLT6"/>
<protein>
    <submittedName>
        <fullName evidence="3">Uncharacterized protein</fullName>
    </submittedName>
</protein>
<keyword evidence="2" id="KW-1133">Transmembrane helix</keyword>
<sequence>MLISYQEKPEASRPRALGLSIKPAHLSSTASLQHNTGPRHTIDAILGLGSRTSPTAHLQDNSARNENESSAMRLDMPFSYNKQTSSISKFNFIELLLLTVFPVLLGAWKFI</sequence>
<reference evidence="3 4" key="1">
    <citation type="submission" date="2023-10" db="EMBL/GenBank/DDBJ databases">
        <title>Genomes of two closely related lineages of the louse Polyplax serrata with different host specificities.</title>
        <authorList>
            <person name="Martinu J."/>
            <person name="Tarabai H."/>
            <person name="Stefka J."/>
            <person name="Hypsa V."/>
        </authorList>
    </citation>
    <scope>NUCLEOTIDE SEQUENCE [LARGE SCALE GENOMIC DNA]</scope>
    <source>
        <strain evidence="3">HR10_N</strain>
    </source>
</reference>
<keyword evidence="2" id="KW-0812">Transmembrane</keyword>
<dbReference type="EMBL" id="JAWJWE010000002">
    <property type="protein sequence ID" value="KAK6642880.1"/>
    <property type="molecule type" value="Genomic_DNA"/>
</dbReference>